<feature type="chain" id="PRO_5029937900" description="Cutinase" evidence="8">
    <location>
        <begin position="23"/>
        <end position="285"/>
    </location>
</feature>
<comment type="subcellular location">
    <subcellularLocation>
        <location evidence="1 8">Secreted</location>
    </subcellularLocation>
</comment>
<dbReference type="RefSeq" id="WP_163738041.1">
    <property type="nucleotide sequence ID" value="NZ_AP022610.1"/>
</dbReference>
<sequence>MAAVVLWAVPVAITSPLPVALADDCPDAEVIFARGTDEPAGLGRVGQALVDSLRQQTGMNIDAYPVNYKASLFQLHTDDGSEDAVSQVKSMAGKCPNTPLVLGGYSQGASVMDIVTGVSVDGLLRGTSLPATYADNVAAVVTFGNVADRTNKPISSSSALLGAKALDLCNPADPICHAGPGNDWQGHTQGYVPDYTDQAASFVVSKLVGARASTYPSTPSPYGSAPLAPSPYGPSPSGPPYAPSPYAPSPLTATAPDATAQSPYLPPSPTPSAPLLPADGSITYH</sequence>
<dbReference type="InterPro" id="IPR043580">
    <property type="entry name" value="CUTINASE_1"/>
</dbReference>
<dbReference type="PROSITE" id="PS00155">
    <property type="entry name" value="CUTINASE_1"/>
    <property type="match status" value="1"/>
</dbReference>
<dbReference type="Proteomes" id="UP000466517">
    <property type="component" value="Chromosome"/>
</dbReference>
<keyword evidence="6 8" id="KW-0378">Hydrolase</keyword>
<evidence type="ECO:0000256" key="6">
    <source>
        <dbReference type="ARBA" id="ARBA00022801"/>
    </source>
</evidence>
<keyword evidence="7" id="KW-1015">Disulfide bond</keyword>
<dbReference type="SMART" id="SM01110">
    <property type="entry name" value="Cutinase"/>
    <property type="match status" value="1"/>
</dbReference>
<comment type="similarity">
    <text evidence="2 8">Belongs to the cutinase family.</text>
</comment>
<keyword evidence="5 8" id="KW-0732">Signal</keyword>
<reference evidence="10 11" key="1">
    <citation type="journal article" date="2019" name="Emerg. Microbes Infect.">
        <title>Comprehensive subspecies identification of 175 nontuberculous mycobacteria species based on 7547 genomic profiles.</title>
        <authorList>
            <person name="Matsumoto Y."/>
            <person name="Kinjo T."/>
            <person name="Motooka D."/>
            <person name="Nabeya D."/>
            <person name="Jung N."/>
            <person name="Uechi K."/>
            <person name="Horii T."/>
            <person name="Iida T."/>
            <person name="Fujita J."/>
            <person name="Nakamura S."/>
        </authorList>
    </citation>
    <scope>NUCLEOTIDE SEQUENCE [LARGE SCALE GENOMIC DNA]</scope>
    <source>
        <strain evidence="10 11">JCM 13574</strain>
    </source>
</reference>
<evidence type="ECO:0000256" key="4">
    <source>
        <dbReference type="ARBA" id="ARBA00022525"/>
    </source>
</evidence>
<evidence type="ECO:0000256" key="8">
    <source>
        <dbReference type="RuleBase" id="RU361263"/>
    </source>
</evidence>
<accession>A0A7I7XH37</accession>
<dbReference type="EC" id="3.1.1.-" evidence="8"/>
<dbReference type="PANTHER" id="PTHR33630">
    <property type="entry name" value="CUTINASE RV1984C-RELATED-RELATED"/>
    <property type="match status" value="1"/>
</dbReference>
<feature type="compositionally biased region" description="Low complexity" evidence="9">
    <location>
        <begin position="249"/>
        <end position="263"/>
    </location>
</feature>
<dbReference type="PANTHER" id="PTHR33630:SF9">
    <property type="entry name" value="CUTINASE 4"/>
    <property type="match status" value="1"/>
</dbReference>
<keyword evidence="3 8" id="KW-0719">Serine esterase</keyword>
<feature type="compositionally biased region" description="Pro residues" evidence="9">
    <location>
        <begin position="228"/>
        <end position="248"/>
    </location>
</feature>
<feature type="region of interest" description="Disordered" evidence="9">
    <location>
        <begin position="215"/>
        <end position="285"/>
    </location>
</feature>
<evidence type="ECO:0000313" key="10">
    <source>
        <dbReference type="EMBL" id="BBZ28506.1"/>
    </source>
</evidence>
<comment type="function">
    <text evidence="8">Catalyzes the hydrolysis of complex carboxylic polyesters found in the cell wall of plants. Degrades cutin, a macromolecule that forms the structure of the plant cuticle.</text>
</comment>
<protein>
    <recommendedName>
        <fullName evidence="8">Cutinase</fullName>
        <ecNumber evidence="8">3.1.1.-</ecNumber>
    </recommendedName>
</protein>
<organism evidence="10 11">
    <name type="scientific">Mycolicibacterium madagascariense</name>
    <dbReference type="NCBI Taxonomy" id="212765"/>
    <lineage>
        <taxon>Bacteria</taxon>
        <taxon>Bacillati</taxon>
        <taxon>Actinomycetota</taxon>
        <taxon>Actinomycetes</taxon>
        <taxon>Mycobacteriales</taxon>
        <taxon>Mycobacteriaceae</taxon>
        <taxon>Mycolicibacterium</taxon>
    </lineage>
</organism>
<dbReference type="SUPFAM" id="SSF53474">
    <property type="entry name" value="alpha/beta-Hydrolases"/>
    <property type="match status" value="1"/>
</dbReference>
<evidence type="ECO:0000256" key="3">
    <source>
        <dbReference type="ARBA" id="ARBA00022487"/>
    </source>
</evidence>
<feature type="signal peptide" evidence="8">
    <location>
        <begin position="1"/>
        <end position="22"/>
    </location>
</feature>
<dbReference type="Gene3D" id="3.40.50.1820">
    <property type="entry name" value="alpha/beta hydrolase"/>
    <property type="match status" value="1"/>
</dbReference>
<dbReference type="GO" id="GO:0005576">
    <property type="term" value="C:extracellular region"/>
    <property type="evidence" value="ECO:0007669"/>
    <property type="project" value="UniProtKB-SubCell"/>
</dbReference>
<feature type="compositionally biased region" description="Low complexity" evidence="9">
    <location>
        <begin position="215"/>
        <end position="227"/>
    </location>
</feature>
<evidence type="ECO:0000313" key="11">
    <source>
        <dbReference type="Proteomes" id="UP000466517"/>
    </source>
</evidence>
<evidence type="ECO:0000256" key="5">
    <source>
        <dbReference type="ARBA" id="ARBA00022729"/>
    </source>
</evidence>
<evidence type="ECO:0000256" key="2">
    <source>
        <dbReference type="ARBA" id="ARBA00007534"/>
    </source>
</evidence>
<dbReference type="InterPro" id="IPR000675">
    <property type="entry name" value="Cutinase/axe"/>
</dbReference>
<evidence type="ECO:0000256" key="7">
    <source>
        <dbReference type="ARBA" id="ARBA00023157"/>
    </source>
</evidence>
<dbReference type="InterPro" id="IPR029058">
    <property type="entry name" value="AB_hydrolase_fold"/>
</dbReference>
<dbReference type="GO" id="GO:0052689">
    <property type="term" value="F:carboxylic ester hydrolase activity"/>
    <property type="evidence" value="ECO:0007669"/>
    <property type="project" value="UniProtKB-KW"/>
</dbReference>
<feature type="compositionally biased region" description="Pro residues" evidence="9">
    <location>
        <begin position="264"/>
        <end position="274"/>
    </location>
</feature>
<gene>
    <name evidence="10" type="ORF">MMAD_28010</name>
</gene>
<proteinExistence type="inferred from homology"/>
<evidence type="ECO:0000256" key="9">
    <source>
        <dbReference type="SAM" id="MobiDB-lite"/>
    </source>
</evidence>
<dbReference type="Pfam" id="PF01083">
    <property type="entry name" value="Cutinase"/>
    <property type="match status" value="1"/>
</dbReference>
<dbReference type="AlphaFoldDB" id="A0A7I7XH37"/>
<dbReference type="EMBL" id="AP022610">
    <property type="protein sequence ID" value="BBZ28506.1"/>
    <property type="molecule type" value="Genomic_DNA"/>
</dbReference>
<dbReference type="KEGG" id="mmag:MMAD_28010"/>
<evidence type="ECO:0000256" key="1">
    <source>
        <dbReference type="ARBA" id="ARBA00004613"/>
    </source>
</evidence>
<keyword evidence="4 8" id="KW-0964">Secreted</keyword>
<name>A0A7I7XH37_9MYCO</name>
<keyword evidence="11" id="KW-1185">Reference proteome</keyword>